<sequence length="156" mass="17813">MKIGELARLAGSNVETIRYYEREGLLPIPGRSEGNYRIYGPMHQERLTFIRHCRGLDMTLDEIRTLLHFKESPEENCGEVNRLLDDHIGHVVRRIGELQALEKQLQELRGRCLDERRASTCGILEGLSQSGINERPMENHIPGVHGTTLKSPKESE</sequence>
<dbReference type="PANTHER" id="PTHR30204">
    <property type="entry name" value="REDOX-CYCLING DRUG-SENSING TRANSCRIPTIONAL ACTIVATOR SOXR"/>
    <property type="match status" value="1"/>
</dbReference>
<protein>
    <submittedName>
        <fullName evidence="5">Cd(II)/Pb(II)-responsive transcriptional regulator</fullName>
    </submittedName>
</protein>
<keyword evidence="6" id="KW-1185">Reference proteome</keyword>
<name>A0A133XLX5_9RHOO</name>
<accession>A0A133XLX5</accession>
<evidence type="ECO:0000256" key="3">
    <source>
        <dbReference type="SAM" id="MobiDB-lite"/>
    </source>
</evidence>
<organism evidence="5 6">
    <name type="scientific">Dechloromonas denitrificans</name>
    <dbReference type="NCBI Taxonomy" id="281362"/>
    <lineage>
        <taxon>Bacteria</taxon>
        <taxon>Pseudomonadati</taxon>
        <taxon>Pseudomonadota</taxon>
        <taxon>Betaproteobacteria</taxon>
        <taxon>Rhodocyclales</taxon>
        <taxon>Azonexaceae</taxon>
        <taxon>Dechloromonas</taxon>
    </lineage>
</organism>
<evidence type="ECO:0000256" key="1">
    <source>
        <dbReference type="ARBA" id="ARBA00023125"/>
    </source>
</evidence>
<reference evidence="5 6" key="1">
    <citation type="submission" date="2015-12" db="EMBL/GenBank/DDBJ databases">
        <title>Nitrous oxide reduction kinetics distinguish bacteria harboring typical versus atypical NosZ.</title>
        <authorList>
            <person name="Yoon S."/>
            <person name="Nissen S."/>
            <person name="Park D."/>
            <person name="Sanford R.A."/>
            <person name="Loeffler F.E."/>
        </authorList>
    </citation>
    <scope>NUCLEOTIDE SEQUENCE [LARGE SCALE GENOMIC DNA]</scope>
    <source>
        <strain evidence="5 6">ATCC BAA-841</strain>
    </source>
</reference>
<dbReference type="PROSITE" id="PS50937">
    <property type="entry name" value="HTH_MERR_2"/>
    <property type="match status" value="1"/>
</dbReference>
<dbReference type="GO" id="GO:0003677">
    <property type="term" value="F:DNA binding"/>
    <property type="evidence" value="ECO:0007669"/>
    <property type="project" value="UniProtKB-KW"/>
</dbReference>
<dbReference type="PANTHER" id="PTHR30204:SF92">
    <property type="entry name" value="HTH-TYPE TRANSCRIPTIONAL REGULATOR ZNTR"/>
    <property type="match status" value="1"/>
</dbReference>
<feature type="domain" description="HTH merR-type" evidence="4">
    <location>
        <begin position="1"/>
        <end position="69"/>
    </location>
</feature>
<keyword evidence="1" id="KW-0238">DNA-binding</keyword>
<keyword evidence="2" id="KW-0175">Coiled coil</keyword>
<dbReference type="SUPFAM" id="SSF46955">
    <property type="entry name" value="Putative DNA-binding domain"/>
    <property type="match status" value="1"/>
</dbReference>
<dbReference type="Pfam" id="PF13411">
    <property type="entry name" value="MerR_1"/>
    <property type="match status" value="1"/>
</dbReference>
<dbReference type="NCBIfam" id="TIGR02047">
    <property type="entry name" value="CadR-PbrR"/>
    <property type="match status" value="1"/>
</dbReference>
<dbReference type="STRING" id="281362.AT959_05075"/>
<dbReference type="InterPro" id="IPR009061">
    <property type="entry name" value="DNA-bd_dom_put_sf"/>
</dbReference>
<dbReference type="PRINTS" id="PR00040">
    <property type="entry name" value="HTHMERR"/>
</dbReference>
<dbReference type="SMART" id="SM00422">
    <property type="entry name" value="HTH_MERR"/>
    <property type="match status" value="1"/>
</dbReference>
<feature type="coiled-coil region" evidence="2">
    <location>
        <begin position="91"/>
        <end position="118"/>
    </location>
</feature>
<evidence type="ECO:0000313" key="5">
    <source>
        <dbReference type="EMBL" id="KXB31947.1"/>
    </source>
</evidence>
<dbReference type="GO" id="GO:0003700">
    <property type="term" value="F:DNA-binding transcription factor activity"/>
    <property type="evidence" value="ECO:0007669"/>
    <property type="project" value="InterPro"/>
</dbReference>
<dbReference type="InterPro" id="IPR011791">
    <property type="entry name" value="CadR-PbrR"/>
</dbReference>
<dbReference type="GO" id="GO:0045893">
    <property type="term" value="P:positive regulation of DNA-templated transcription"/>
    <property type="evidence" value="ECO:0007669"/>
    <property type="project" value="InterPro"/>
</dbReference>
<feature type="region of interest" description="Disordered" evidence="3">
    <location>
        <begin position="133"/>
        <end position="156"/>
    </location>
</feature>
<proteinExistence type="predicted"/>
<dbReference type="Proteomes" id="UP000070186">
    <property type="component" value="Unassembled WGS sequence"/>
</dbReference>
<dbReference type="AlphaFoldDB" id="A0A133XLX5"/>
<gene>
    <name evidence="5" type="ORF">AT959_05075</name>
</gene>
<evidence type="ECO:0000313" key="6">
    <source>
        <dbReference type="Proteomes" id="UP000070186"/>
    </source>
</evidence>
<evidence type="ECO:0000259" key="4">
    <source>
        <dbReference type="PROSITE" id="PS50937"/>
    </source>
</evidence>
<dbReference type="InterPro" id="IPR000551">
    <property type="entry name" value="MerR-type_HTH_dom"/>
</dbReference>
<dbReference type="Gene3D" id="1.10.1660.10">
    <property type="match status" value="1"/>
</dbReference>
<dbReference type="EMBL" id="LODL01000010">
    <property type="protein sequence ID" value="KXB31947.1"/>
    <property type="molecule type" value="Genomic_DNA"/>
</dbReference>
<evidence type="ECO:0000256" key="2">
    <source>
        <dbReference type="SAM" id="Coils"/>
    </source>
</evidence>
<dbReference type="RefSeq" id="WP_066881732.1">
    <property type="nucleotide sequence ID" value="NZ_LODL01000010.1"/>
</dbReference>
<dbReference type="InterPro" id="IPR047057">
    <property type="entry name" value="MerR_fam"/>
</dbReference>
<comment type="caution">
    <text evidence="5">The sequence shown here is derived from an EMBL/GenBank/DDBJ whole genome shotgun (WGS) entry which is preliminary data.</text>
</comment>
<dbReference type="CDD" id="cd04784">
    <property type="entry name" value="HTH_CadR-PbrR"/>
    <property type="match status" value="1"/>
</dbReference>
<dbReference type="GO" id="GO:0046872">
    <property type="term" value="F:metal ion binding"/>
    <property type="evidence" value="ECO:0007669"/>
    <property type="project" value="InterPro"/>
</dbReference>